<dbReference type="GO" id="GO:0004722">
    <property type="term" value="F:protein serine/threonine phosphatase activity"/>
    <property type="evidence" value="ECO:0007669"/>
    <property type="project" value="InterPro"/>
</dbReference>
<dbReference type="SUPFAM" id="SSF81606">
    <property type="entry name" value="PP2C-like"/>
    <property type="match status" value="2"/>
</dbReference>
<feature type="domain" description="PPM-type phosphatase" evidence="7">
    <location>
        <begin position="53"/>
        <end position="416"/>
    </location>
</feature>
<evidence type="ECO:0000313" key="9">
    <source>
        <dbReference type="Proteomes" id="UP000053477"/>
    </source>
</evidence>
<keyword evidence="2" id="KW-0479">Metal-binding</keyword>
<dbReference type="PROSITE" id="PS51746">
    <property type="entry name" value="PPM_2"/>
    <property type="match status" value="1"/>
</dbReference>
<dbReference type="STRING" id="27342.A0A0H2SQY9"/>
<dbReference type="InterPro" id="IPR000222">
    <property type="entry name" value="PP2C_BS"/>
</dbReference>
<dbReference type="InterPro" id="IPR015655">
    <property type="entry name" value="PP2C"/>
</dbReference>
<organism evidence="8 9">
    <name type="scientific">Schizopora paradoxa</name>
    <dbReference type="NCBI Taxonomy" id="27342"/>
    <lineage>
        <taxon>Eukaryota</taxon>
        <taxon>Fungi</taxon>
        <taxon>Dikarya</taxon>
        <taxon>Basidiomycota</taxon>
        <taxon>Agaricomycotina</taxon>
        <taxon>Agaricomycetes</taxon>
        <taxon>Hymenochaetales</taxon>
        <taxon>Schizoporaceae</taxon>
        <taxon>Schizopora</taxon>
    </lineage>
</organism>
<reference evidence="8 9" key="1">
    <citation type="submission" date="2015-04" db="EMBL/GenBank/DDBJ databases">
        <title>Complete genome sequence of Schizopora paradoxa KUC8140, a cosmopolitan wood degrader in East Asia.</title>
        <authorList>
            <consortium name="DOE Joint Genome Institute"/>
            <person name="Min B."/>
            <person name="Park H."/>
            <person name="Jang Y."/>
            <person name="Kim J.-J."/>
            <person name="Kim K.H."/>
            <person name="Pangilinan J."/>
            <person name="Lipzen A."/>
            <person name="Riley R."/>
            <person name="Grigoriev I.V."/>
            <person name="Spatafora J.W."/>
            <person name="Choi I.-G."/>
        </authorList>
    </citation>
    <scope>NUCLEOTIDE SEQUENCE [LARGE SCALE GENOMIC DNA]</scope>
    <source>
        <strain evidence="8 9">KUC8140</strain>
    </source>
</reference>
<dbReference type="AlphaFoldDB" id="A0A0H2SQY9"/>
<dbReference type="PANTHER" id="PTHR13832:SF837">
    <property type="entry name" value="PROTEIN PHOSPHATASE 2C-LIKE DOMAIN-CONTAINING PROTEIN 1"/>
    <property type="match status" value="1"/>
</dbReference>
<dbReference type="FunCoup" id="A0A0H2SQY9">
    <property type="interactions" value="76"/>
</dbReference>
<dbReference type="EMBL" id="KQ085886">
    <property type="protein sequence ID" value="KLO19471.1"/>
    <property type="molecule type" value="Genomic_DNA"/>
</dbReference>
<keyword evidence="3 5" id="KW-0378">Hydrolase</keyword>
<dbReference type="Pfam" id="PF00481">
    <property type="entry name" value="PP2C"/>
    <property type="match status" value="2"/>
</dbReference>
<feature type="region of interest" description="Disordered" evidence="6">
    <location>
        <begin position="1"/>
        <end position="25"/>
    </location>
</feature>
<dbReference type="SMART" id="SM00332">
    <property type="entry name" value="PP2Cc"/>
    <property type="match status" value="1"/>
</dbReference>
<dbReference type="Gene3D" id="3.60.40.10">
    <property type="entry name" value="PPM-type phosphatase domain"/>
    <property type="match status" value="1"/>
</dbReference>
<evidence type="ECO:0000259" key="7">
    <source>
        <dbReference type="PROSITE" id="PS51746"/>
    </source>
</evidence>
<comment type="similarity">
    <text evidence="1 5">Belongs to the PP2C family.</text>
</comment>
<gene>
    <name evidence="8" type="ORF">SCHPADRAFT_898761</name>
</gene>
<proteinExistence type="inferred from homology"/>
<evidence type="ECO:0000256" key="5">
    <source>
        <dbReference type="RuleBase" id="RU003465"/>
    </source>
</evidence>
<dbReference type="PROSITE" id="PS01032">
    <property type="entry name" value="PPM_1"/>
    <property type="match status" value="1"/>
</dbReference>
<feature type="compositionally biased region" description="Polar residues" evidence="6">
    <location>
        <begin position="235"/>
        <end position="244"/>
    </location>
</feature>
<keyword evidence="4 5" id="KW-0904">Protein phosphatase</keyword>
<dbReference type="InterPro" id="IPR036457">
    <property type="entry name" value="PPM-type-like_dom_sf"/>
</dbReference>
<dbReference type="OrthoDB" id="10264738at2759"/>
<evidence type="ECO:0000313" key="8">
    <source>
        <dbReference type="EMBL" id="KLO19471.1"/>
    </source>
</evidence>
<dbReference type="GO" id="GO:0046872">
    <property type="term" value="F:metal ion binding"/>
    <property type="evidence" value="ECO:0007669"/>
    <property type="project" value="UniProtKB-KW"/>
</dbReference>
<keyword evidence="9" id="KW-1185">Reference proteome</keyword>
<dbReference type="InterPro" id="IPR001932">
    <property type="entry name" value="PPM-type_phosphatase-like_dom"/>
</dbReference>
<evidence type="ECO:0000256" key="1">
    <source>
        <dbReference type="ARBA" id="ARBA00006702"/>
    </source>
</evidence>
<feature type="region of interest" description="Disordered" evidence="6">
    <location>
        <begin position="166"/>
        <end position="268"/>
    </location>
</feature>
<evidence type="ECO:0000256" key="3">
    <source>
        <dbReference type="ARBA" id="ARBA00022801"/>
    </source>
</evidence>
<protein>
    <submittedName>
        <fullName evidence="8">Protein phosphatase 2C</fullName>
    </submittedName>
</protein>
<accession>A0A0H2SQY9</accession>
<dbReference type="InParanoid" id="A0A0H2SQY9"/>
<dbReference type="CDD" id="cd00143">
    <property type="entry name" value="PP2Cc"/>
    <property type="match status" value="1"/>
</dbReference>
<dbReference type="Proteomes" id="UP000053477">
    <property type="component" value="Unassembled WGS sequence"/>
</dbReference>
<dbReference type="PANTHER" id="PTHR13832">
    <property type="entry name" value="PROTEIN PHOSPHATASE 2C"/>
    <property type="match status" value="1"/>
</dbReference>
<evidence type="ECO:0000256" key="6">
    <source>
        <dbReference type="SAM" id="MobiDB-lite"/>
    </source>
</evidence>
<name>A0A0H2SQY9_9AGAM</name>
<evidence type="ECO:0000256" key="4">
    <source>
        <dbReference type="ARBA" id="ARBA00022912"/>
    </source>
</evidence>
<sequence length="443" mass="47914">MATDEPHTPVKVNNPPMRFSDSPNARSKTITVADGTDTHGTLNQHLSNNPAYQVGVHDDKGQRRTMEDAYSFIVDFASIRGQGYFAVFDGHAGKYAAEWCGQHFHEHLLECLHKNPSMPIPDVLNHTFHSVDSALSQMAQNDSKMHSGCTAVTAFLRLEDENGEQSFLPPSYDFGRTDASSTSSDVHLPDRSGVSDSPTQDDEDSRPSSPSPSPGSSRSGKQSKTRGSRFISALKSLSGSSQNENEADGSPPVPEPISSGQHADAFVPPQTPSLRRILYTANAGDARAVLCREGKAIRLTYDHKGSDKQEAKRIMDAGGFVMSGRVNGVLAVTRSLGDSSMKDYVVGSPYTTETELGSGDEFLIIACDGLWDVTSDQQAVDLIREIQDAQKASHMLVQHALKESSTDNITAIVVRFPTGEHQTLPSAISDNNSSFSTDTLLDN</sequence>
<evidence type="ECO:0000256" key="2">
    <source>
        <dbReference type="ARBA" id="ARBA00022723"/>
    </source>
</evidence>